<dbReference type="Proteomes" id="UP000091857">
    <property type="component" value="Chromosome 16"/>
</dbReference>
<evidence type="ECO:0000313" key="2">
    <source>
        <dbReference type="Proteomes" id="UP000091857"/>
    </source>
</evidence>
<comment type="caution">
    <text evidence="1">The sequence shown here is derived from an EMBL/GenBank/DDBJ whole genome shotgun (WGS) entry which is preliminary data.</text>
</comment>
<reference evidence="2" key="1">
    <citation type="journal article" date="2016" name="Nat. Biotechnol.">
        <title>Sequencing wild and cultivated cassava and related species reveals extensive interspecific hybridization and genetic diversity.</title>
        <authorList>
            <person name="Bredeson J.V."/>
            <person name="Lyons J.B."/>
            <person name="Prochnik S.E."/>
            <person name="Wu G.A."/>
            <person name="Ha C.M."/>
            <person name="Edsinger-Gonzales E."/>
            <person name="Grimwood J."/>
            <person name="Schmutz J."/>
            <person name="Rabbi I.Y."/>
            <person name="Egesi C."/>
            <person name="Nauluvula P."/>
            <person name="Lebot V."/>
            <person name="Ndunguru J."/>
            <person name="Mkamilo G."/>
            <person name="Bart R.S."/>
            <person name="Setter T.L."/>
            <person name="Gleadow R.M."/>
            <person name="Kulakow P."/>
            <person name="Ferguson M.E."/>
            <person name="Rounsley S."/>
            <person name="Rokhsar D.S."/>
        </authorList>
    </citation>
    <scope>NUCLEOTIDE SEQUENCE [LARGE SCALE GENOMIC DNA]</scope>
    <source>
        <strain evidence="2">cv. AM560-2</strain>
    </source>
</reference>
<accession>A0ACB7G7S6</accession>
<protein>
    <submittedName>
        <fullName evidence="1">Uncharacterized protein</fullName>
    </submittedName>
</protein>
<gene>
    <name evidence="1" type="ORF">MANES_16G050600v8</name>
</gene>
<name>A0ACB7G7S6_MANES</name>
<keyword evidence="2" id="KW-1185">Reference proteome</keyword>
<evidence type="ECO:0000313" key="1">
    <source>
        <dbReference type="EMBL" id="KAG8635613.1"/>
    </source>
</evidence>
<sequence>MFLLFQETVMKRTSAVCAMEWSIELEMALRSKKSGQAVKAIQQIGSRLQQWSREPKPTMAVYNMFDLVLGEDRLFANTILLRLADAFRLGDKDTRLSVVRVFLSVFRNSYKEKKGKQYEGILSKARIDNQMELLKRVKLVFDTGDVESRALSLILFGCWGDFAKDSANIRYLILSSLVSSEILEVKASLFAAGCFCDLAADFASVALEILLNVVISPSTSMAIRIAGVRLFAKMGCSYSIATRAHKIGLKLVLDSSEDDFLVAILISLSKLAAKSTLLLSEQVDVLLFFLSQERTLRLRETALRCLNFVYRKGVCYSSVSTHVIRTLLRTLDEIELPSVMKCEALQILQTLVCGLPELSCDEMLDFTNLLNIIEKEAQSPIMSESVLAIHVLVDISTRLKERRQVGSDGDCFFSLPMRIISVIMDQIIFLLKPLLEGCQNNSKLSQEFQSLLNVLLSLVGKHPDLGILVLQKFGSFVECLVDVHDNIMTSRQAGVSEYEQIDFRVQKSKHISLSLAYNVLQFPLTCIENLNEAGAISAELHDKFKLLVGQVQSCNLCDHYIYLIYSILLHSQVIWGCVVRNSEEPCRVGRNLGISLCNHLGKHEVFSLEHVEKMLAERDNWPVYKAGTYAAYQGAWVTAAFVFGQLIGKVYSDSCSYWLKALAQFAVSEGKILLSLFPNLRRKLIDLLKVKEFHITFFGDSLAEVGQGAVGNISEPCCTEVLVGAYNGICSSGETLKSIAMLGKSCCFQRWFLVMRRKVLRTVVDGLKVLGTIPLTQVSISNNGQVDTSVTVKCLDCLRQITQISFQWKSLAQEFDLIAMSFIGMDRRSSKIISALALGCSLLAFTSGFALYFSNLPDHVNLVLRDLESSMNYLQGLLIQDLALRLSLVDQEICYNLSLLLEVSGQSKNCFHLQTRNQILNAGGEVRDILNACKYAVSVIGSLQNESKGVQNEEILTRIIKDGFQLVLKTITEWLHIPFRTPKYFFKVRPCVGSELIAFGGDSRNSNELTVLQGFHLSVNLCVQLRNVPPKLIVGMTKLYCVLCSSASFQEPKSSAETGGQMQLDYEDWEVPGMIFMNEKLWHHVIEHAKKTDKCKRGRDYETSSNDGIVYRFVCFELNDRGQGFSSCLLDVSDFPVGSYRIKWHSCCIDDQGSYWSLLPLNAGPVFTIQNPSVVN</sequence>
<proteinExistence type="predicted"/>
<organism evidence="1 2">
    <name type="scientific">Manihot esculenta</name>
    <name type="common">Cassava</name>
    <name type="synonym">Jatropha manihot</name>
    <dbReference type="NCBI Taxonomy" id="3983"/>
    <lineage>
        <taxon>Eukaryota</taxon>
        <taxon>Viridiplantae</taxon>
        <taxon>Streptophyta</taxon>
        <taxon>Embryophyta</taxon>
        <taxon>Tracheophyta</taxon>
        <taxon>Spermatophyta</taxon>
        <taxon>Magnoliopsida</taxon>
        <taxon>eudicotyledons</taxon>
        <taxon>Gunneridae</taxon>
        <taxon>Pentapetalae</taxon>
        <taxon>rosids</taxon>
        <taxon>fabids</taxon>
        <taxon>Malpighiales</taxon>
        <taxon>Euphorbiaceae</taxon>
        <taxon>Crotonoideae</taxon>
        <taxon>Manihoteae</taxon>
        <taxon>Manihot</taxon>
    </lineage>
</organism>
<dbReference type="EMBL" id="CM004402">
    <property type="protein sequence ID" value="KAG8635613.1"/>
    <property type="molecule type" value="Genomic_DNA"/>
</dbReference>